<name>A0A4V2P8V2_9GAMM</name>
<dbReference type="OrthoDB" id="9807558at2"/>
<gene>
    <name evidence="6" type="ORF">EV695_1678</name>
</gene>
<dbReference type="Proteomes" id="UP000294887">
    <property type="component" value="Unassembled WGS sequence"/>
</dbReference>
<dbReference type="AlphaFoldDB" id="A0A4V2P8V2"/>
<accession>A0A4V2P8V2</accession>
<protein>
    <submittedName>
        <fullName evidence="6">IclR family transcriptional regulator</fullName>
    </submittedName>
</protein>
<dbReference type="Gene3D" id="1.10.10.10">
    <property type="entry name" value="Winged helix-like DNA-binding domain superfamily/Winged helix DNA-binding domain"/>
    <property type="match status" value="1"/>
</dbReference>
<organism evidence="6 7">
    <name type="scientific">Cocleimonas flava</name>
    <dbReference type="NCBI Taxonomy" id="634765"/>
    <lineage>
        <taxon>Bacteria</taxon>
        <taxon>Pseudomonadati</taxon>
        <taxon>Pseudomonadota</taxon>
        <taxon>Gammaproteobacteria</taxon>
        <taxon>Thiotrichales</taxon>
        <taxon>Thiotrichaceae</taxon>
        <taxon>Cocleimonas</taxon>
    </lineage>
</organism>
<dbReference type="InterPro" id="IPR005471">
    <property type="entry name" value="Tscrpt_reg_IclR_N"/>
</dbReference>
<dbReference type="EMBL" id="SMFQ01000003">
    <property type="protein sequence ID" value="TCJ87175.1"/>
    <property type="molecule type" value="Genomic_DNA"/>
</dbReference>
<evidence type="ECO:0000256" key="1">
    <source>
        <dbReference type="ARBA" id="ARBA00023015"/>
    </source>
</evidence>
<dbReference type="PROSITE" id="PS51078">
    <property type="entry name" value="ICLR_ED"/>
    <property type="match status" value="1"/>
</dbReference>
<dbReference type="InterPro" id="IPR029016">
    <property type="entry name" value="GAF-like_dom_sf"/>
</dbReference>
<feature type="domain" description="HTH iclR-type" evidence="4">
    <location>
        <begin position="8"/>
        <end position="70"/>
    </location>
</feature>
<dbReference type="Gene3D" id="3.30.450.40">
    <property type="match status" value="1"/>
</dbReference>
<dbReference type="PANTHER" id="PTHR30136:SF35">
    <property type="entry name" value="HTH-TYPE TRANSCRIPTIONAL REGULATOR RV1719"/>
    <property type="match status" value="1"/>
</dbReference>
<dbReference type="InterPro" id="IPR014757">
    <property type="entry name" value="Tscrpt_reg_IclR_C"/>
</dbReference>
<dbReference type="SUPFAM" id="SSF55781">
    <property type="entry name" value="GAF domain-like"/>
    <property type="match status" value="1"/>
</dbReference>
<evidence type="ECO:0000259" key="5">
    <source>
        <dbReference type="PROSITE" id="PS51078"/>
    </source>
</evidence>
<dbReference type="GO" id="GO:0045892">
    <property type="term" value="P:negative regulation of DNA-templated transcription"/>
    <property type="evidence" value="ECO:0007669"/>
    <property type="project" value="TreeGrafter"/>
</dbReference>
<keyword evidence="1" id="KW-0805">Transcription regulation</keyword>
<feature type="domain" description="IclR-ED" evidence="5">
    <location>
        <begin position="71"/>
        <end position="254"/>
    </location>
</feature>
<dbReference type="GO" id="GO:0003700">
    <property type="term" value="F:DNA-binding transcription factor activity"/>
    <property type="evidence" value="ECO:0007669"/>
    <property type="project" value="TreeGrafter"/>
</dbReference>
<dbReference type="InterPro" id="IPR036388">
    <property type="entry name" value="WH-like_DNA-bd_sf"/>
</dbReference>
<dbReference type="InterPro" id="IPR036390">
    <property type="entry name" value="WH_DNA-bd_sf"/>
</dbReference>
<keyword evidence="3" id="KW-0804">Transcription</keyword>
<dbReference type="PROSITE" id="PS51077">
    <property type="entry name" value="HTH_ICLR"/>
    <property type="match status" value="1"/>
</dbReference>
<dbReference type="PANTHER" id="PTHR30136">
    <property type="entry name" value="HELIX-TURN-HELIX TRANSCRIPTIONAL REGULATOR, ICLR FAMILY"/>
    <property type="match status" value="1"/>
</dbReference>
<comment type="caution">
    <text evidence="6">The sequence shown here is derived from an EMBL/GenBank/DDBJ whole genome shotgun (WGS) entry which is preliminary data.</text>
</comment>
<evidence type="ECO:0000256" key="3">
    <source>
        <dbReference type="ARBA" id="ARBA00023163"/>
    </source>
</evidence>
<keyword evidence="7" id="KW-1185">Reference proteome</keyword>
<sequence>MSSDNATQSTLIRGFMLLETIMKADKPLTSAYLAEDLDLPKATVHRIAQQLEEEGLLQREPNGKRFVGGLRLRKLATAVLSNSVMTASRHLILQSLSESINETVNLTALDGNEIIYLDRIESNWPYRIHLPVGSHLPLHCTAAGKLFLANMNTAWQQRYLKAASLSKHTDKTITSVKELRGQLRQIAEEEVGFDQGEYLDGMIALAVPVKNEQGDVCYSIAVHAPSARISLDDLKEYIPQLNKAATKISELESAEYDEA</sequence>
<reference evidence="6 7" key="1">
    <citation type="submission" date="2019-03" db="EMBL/GenBank/DDBJ databases">
        <title>Genomic Encyclopedia of Type Strains, Phase IV (KMG-IV): sequencing the most valuable type-strain genomes for metagenomic binning, comparative biology and taxonomic classification.</title>
        <authorList>
            <person name="Goeker M."/>
        </authorList>
    </citation>
    <scope>NUCLEOTIDE SEQUENCE [LARGE SCALE GENOMIC DNA]</scope>
    <source>
        <strain evidence="6 7">DSM 24830</strain>
    </source>
</reference>
<evidence type="ECO:0000313" key="6">
    <source>
        <dbReference type="EMBL" id="TCJ87175.1"/>
    </source>
</evidence>
<dbReference type="InterPro" id="IPR050707">
    <property type="entry name" value="HTH_MetabolicPath_Reg"/>
</dbReference>
<evidence type="ECO:0000259" key="4">
    <source>
        <dbReference type="PROSITE" id="PS51077"/>
    </source>
</evidence>
<evidence type="ECO:0000256" key="2">
    <source>
        <dbReference type="ARBA" id="ARBA00023125"/>
    </source>
</evidence>
<dbReference type="Pfam" id="PF09339">
    <property type="entry name" value="HTH_IclR"/>
    <property type="match status" value="1"/>
</dbReference>
<evidence type="ECO:0000313" key="7">
    <source>
        <dbReference type="Proteomes" id="UP000294887"/>
    </source>
</evidence>
<proteinExistence type="predicted"/>
<dbReference type="SUPFAM" id="SSF46785">
    <property type="entry name" value="Winged helix' DNA-binding domain"/>
    <property type="match status" value="1"/>
</dbReference>
<dbReference type="GO" id="GO:0003677">
    <property type="term" value="F:DNA binding"/>
    <property type="evidence" value="ECO:0007669"/>
    <property type="project" value="UniProtKB-KW"/>
</dbReference>
<dbReference type="RefSeq" id="WP_131905475.1">
    <property type="nucleotide sequence ID" value="NZ_BAAAFU010000004.1"/>
</dbReference>
<keyword evidence="2" id="KW-0238">DNA-binding</keyword>
<dbReference type="SMART" id="SM00346">
    <property type="entry name" value="HTH_ICLR"/>
    <property type="match status" value="1"/>
</dbReference>
<dbReference type="Pfam" id="PF01614">
    <property type="entry name" value="IclR_C"/>
    <property type="match status" value="1"/>
</dbReference>